<sequence length="607" mass="69055">MNDQHSLPSISETSNNLPMNPIYPATVLPDIQIQSNYIDSEQSSYEEIAGIIPNKDDPDMLCFTFRSFSIGLCCIVLICTVDRFFIYRTKQYNIPLSFLLLFVYAIGILMAKCLPGKHLKWKNISLNSGQFSVKEHAIIFIMMLISSRSTDAIDIIVVKSAYLDQNTPFVWGFLFVLSAQSMGYGTAGVLRRFLVWPPAMVWPSNLPVISLLRTLHEKETTTTIRWLNLTRIKFFFLILSFQAIYYWFPGFIMPVLCAFSWMCMIKPKSLVLAQLTGFDGLGMGTVVFDWKTLTSSLGSPILVPRYAAINMLIGFVVFIWVVVPIMYYTNLWGFQMIPIAATTFFASDGGIINSNFKEMMKNHTLLKMHEPILFDSTITVSYFAFFGCFTALLVYTILYHSKDLLQQLHTTLKKRENDIHCTLMSKYSEAKEWWYVLVFIISFIICGISCHFGQFMPWYYLFFTTLVAFVCILPIGIVQATTNISIDVAIIAQLLGASLFRGDIVSTYTFMTCTNQLVVESVAFARILKFGHYLKISARTLFFVQLFTTIISALLRYGITTYLLSTISNFCDIDGNWGCTKINRNNLIISALGITDFYYMLGCAIVN</sequence>
<comment type="subcellular location">
    <subcellularLocation>
        <location evidence="1">Membrane</location>
        <topology evidence="1">Multi-pass membrane protein</topology>
    </subcellularLocation>
</comment>
<evidence type="ECO:0000313" key="12">
    <source>
        <dbReference type="EMBL" id="CAF4019056.1"/>
    </source>
</evidence>
<dbReference type="GO" id="GO:0015031">
    <property type="term" value="P:protein transport"/>
    <property type="evidence" value="ECO:0007669"/>
    <property type="project" value="UniProtKB-KW"/>
</dbReference>
<dbReference type="EMBL" id="CAJNOQ010010380">
    <property type="protein sequence ID" value="CAF1250226.1"/>
    <property type="molecule type" value="Genomic_DNA"/>
</dbReference>
<evidence type="ECO:0000256" key="1">
    <source>
        <dbReference type="ARBA" id="ARBA00004141"/>
    </source>
</evidence>
<keyword evidence="4" id="KW-0571">Peptide transport</keyword>
<evidence type="ECO:0000256" key="6">
    <source>
        <dbReference type="ARBA" id="ARBA00022989"/>
    </source>
</evidence>
<organism evidence="10 13">
    <name type="scientific">Didymodactylos carnosus</name>
    <dbReference type="NCBI Taxonomy" id="1234261"/>
    <lineage>
        <taxon>Eukaryota</taxon>
        <taxon>Metazoa</taxon>
        <taxon>Spiralia</taxon>
        <taxon>Gnathifera</taxon>
        <taxon>Rotifera</taxon>
        <taxon>Eurotatoria</taxon>
        <taxon>Bdelloidea</taxon>
        <taxon>Philodinida</taxon>
        <taxon>Philodinidae</taxon>
        <taxon>Didymodactylos</taxon>
    </lineage>
</organism>
<keyword evidence="7 8" id="KW-0472">Membrane</keyword>
<dbReference type="EMBL" id="CAJOBA010007974">
    <property type="protein sequence ID" value="CAF3817023.1"/>
    <property type="molecule type" value="Genomic_DNA"/>
</dbReference>
<feature type="transmembrane region" description="Helical" evidence="8">
    <location>
        <begin position="308"/>
        <end position="329"/>
    </location>
</feature>
<protein>
    <recommendedName>
        <fullName evidence="14">Oligopeptide transporter</fullName>
    </recommendedName>
</protein>
<feature type="transmembrane region" description="Helical" evidence="8">
    <location>
        <begin position="169"/>
        <end position="190"/>
    </location>
</feature>
<evidence type="ECO:0000256" key="2">
    <source>
        <dbReference type="ARBA" id="ARBA00022448"/>
    </source>
</evidence>
<evidence type="ECO:0000313" key="13">
    <source>
        <dbReference type="Proteomes" id="UP000663829"/>
    </source>
</evidence>
<feature type="transmembrane region" description="Helical" evidence="8">
    <location>
        <begin position="433"/>
        <end position="452"/>
    </location>
</feature>
<dbReference type="Proteomes" id="UP000681722">
    <property type="component" value="Unassembled WGS sequence"/>
</dbReference>
<feature type="transmembrane region" description="Helical" evidence="8">
    <location>
        <begin position="587"/>
        <end position="606"/>
    </location>
</feature>
<evidence type="ECO:0000256" key="7">
    <source>
        <dbReference type="ARBA" id="ARBA00023136"/>
    </source>
</evidence>
<dbReference type="Pfam" id="PF03169">
    <property type="entry name" value="OPT"/>
    <property type="match status" value="1"/>
</dbReference>
<dbReference type="GO" id="GO:0035673">
    <property type="term" value="F:oligopeptide transmembrane transporter activity"/>
    <property type="evidence" value="ECO:0007669"/>
    <property type="project" value="InterPro"/>
</dbReference>
<feature type="transmembrane region" description="Helical" evidence="8">
    <location>
        <begin position="540"/>
        <end position="559"/>
    </location>
</feature>
<feature type="transmembrane region" description="Helical" evidence="8">
    <location>
        <begin position="376"/>
        <end position="398"/>
    </location>
</feature>
<keyword evidence="5" id="KW-0653">Protein transport</keyword>
<dbReference type="Proteomes" id="UP000677228">
    <property type="component" value="Unassembled WGS sequence"/>
</dbReference>
<dbReference type="OrthoDB" id="2156679at2759"/>
<keyword evidence="2" id="KW-0813">Transport</keyword>
<feature type="transmembrane region" description="Helical" evidence="8">
    <location>
        <begin position="336"/>
        <end position="356"/>
    </location>
</feature>
<gene>
    <name evidence="10" type="ORF">GPM918_LOCUS26097</name>
    <name evidence="9" type="ORF">OVA965_LOCUS16900</name>
    <name evidence="12" type="ORF">SRO942_LOCUS26186</name>
    <name evidence="11" type="ORF">TMI583_LOCUS16910</name>
</gene>
<evidence type="ECO:0000256" key="4">
    <source>
        <dbReference type="ARBA" id="ARBA00022856"/>
    </source>
</evidence>
<dbReference type="GO" id="GO:0016020">
    <property type="term" value="C:membrane"/>
    <property type="evidence" value="ECO:0007669"/>
    <property type="project" value="UniProtKB-SubCell"/>
</dbReference>
<name>A0A814ZZF5_9BILA</name>
<evidence type="ECO:0000256" key="5">
    <source>
        <dbReference type="ARBA" id="ARBA00022927"/>
    </source>
</evidence>
<feature type="transmembrane region" description="Helical" evidence="8">
    <location>
        <begin position="234"/>
        <end position="258"/>
    </location>
</feature>
<dbReference type="AlphaFoldDB" id="A0A814ZZF5"/>
<evidence type="ECO:0000313" key="10">
    <source>
        <dbReference type="EMBL" id="CAF1250226.1"/>
    </source>
</evidence>
<proteinExistence type="predicted"/>
<dbReference type="NCBIfam" id="TIGR00728">
    <property type="entry name" value="OPT_sfam"/>
    <property type="match status" value="1"/>
</dbReference>
<feature type="transmembrane region" description="Helical" evidence="8">
    <location>
        <begin position="63"/>
        <end position="86"/>
    </location>
</feature>
<evidence type="ECO:0000313" key="9">
    <source>
        <dbReference type="EMBL" id="CAF1050201.1"/>
    </source>
</evidence>
<evidence type="ECO:0008006" key="14">
    <source>
        <dbReference type="Google" id="ProtNLM"/>
    </source>
</evidence>
<dbReference type="InterPro" id="IPR004648">
    <property type="entry name" value="Oligpept_transpt"/>
</dbReference>
<accession>A0A814ZZF5</accession>
<keyword evidence="3 8" id="KW-0812">Transmembrane</keyword>
<dbReference type="EMBL" id="CAJOBC010014246">
    <property type="protein sequence ID" value="CAF4019056.1"/>
    <property type="molecule type" value="Genomic_DNA"/>
</dbReference>
<evidence type="ECO:0000256" key="3">
    <source>
        <dbReference type="ARBA" id="ARBA00022692"/>
    </source>
</evidence>
<reference evidence="10" key="1">
    <citation type="submission" date="2021-02" db="EMBL/GenBank/DDBJ databases">
        <authorList>
            <person name="Nowell W R."/>
        </authorList>
    </citation>
    <scope>NUCLEOTIDE SEQUENCE</scope>
</reference>
<keyword evidence="6 8" id="KW-1133">Transmembrane helix</keyword>
<evidence type="ECO:0000313" key="11">
    <source>
        <dbReference type="EMBL" id="CAF3817023.1"/>
    </source>
</evidence>
<evidence type="ECO:0000256" key="8">
    <source>
        <dbReference type="SAM" id="Phobius"/>
    </source>
</evidence>
<dbReference type="PANTHER" id="PTHR22601">
    <property type="entry name" value="ISP4 LIKE PROTEIN"/>
    <property type="match status" value="1"/>
</dbReference>
<comment type="caution">
    <text evidence="10">The sequence shown here is derived from an EMBL/GenBank/DDBJ whole genome shotgun (WGS) entry which is preliminary data.</text>
</comment>
<feature type="transmembrane region" description="Helical" evidence="8">
    <location>
        <begin position="98"/>
        <end position="117"/>
    </location>
</feature>
<keyword evidence="13" id="KW-1185">Reference proteome</keyword>
<dbReference type="InterPro" id="IPR004813">
    <property type="entry name" value="OPT"/>
</dbReference>
<feature type="transmembrane region" description="Helical" evidence="8">
    <location>
        <begin position="458"/>
        <end position="477"/>
    </location>
</feature>
<dbReference type="Proteomes" id="UP000663829">
    <property type="component" value="Unassembled WGS sequence"/>
</dbReference>
<dbReference type="Proteomes" id="UP000682733">
    <property type="component" value="Unassembled WGS sequence"/>
</dbReference>
<dbReference type="EMBL" id="CAJNOK010007962">
    <property type="protein sequence ID" value="CAF1050201.1"/>
    <property type="molecule type" value="Genomic_DNA"/>
</dbReference>